<dbReference type="AlphaFoldDB" id="A0A5B7JU10"/>
<evidence type="ECO:0000256" key="1">
    <source>
        <dbReference type="SAM" id="MobiDB-lite"/>
    </source>
</evidence>
<reference evidence="2 3" key="1">
    <citation type="submission" date="2019-05" db="EMBL/GenBank/DDBJ databases">
        <title>Another draft genome of Portunus trituberculatus and its Hox gene families provides insights of decapod evolution.</title>
        <authorList>
            <person name="Jeong J.-H."/>
            <person name="Song I."/>
            <person name="Kim S."/>
            <person name="Choi T."/>
            <person name="Kim D."/>
            <person name="Ryu S."/>
            <person name="Kim W."/>
        </authorList>
    </citation>
    <scope>NUCLEOTIDE SEQUENCE [LARGE SCALE GENOMIC DNA]</scope>
    <source>
        <tissue evidence="2">Muscle</tissue>
    </source>
</reference>
<evidence type="ECO:0000313" key="3">
    <source>
        <dbReference type="Proteomes" id="UP000324222"/>
    </source>
</evidence>
<dbReference type="EMBL" id="VSRR010111463">
    <property type="protein sequence ID" value="MPC97786.1"/>
    <property type="molecule type" value="Genomic_DNA"/>
</dbReference>
<protein>
    <submittedName>
        <fullName evidence="2">Uncharacterized protein</fullName>
    </submittedName>
</protein>
<accession>A0A5B7JU10</accession>
<sequence length="65" mass="6637">MKTVSWGRRRRDDGGSGGNSANGGSGGSSGSGGSGSDVHLHIIPGGVKGPPVSDGRQEWKWNYIL</sequence>
<proteinExistence type="predicted"/>
<dbReference type="Proteomes" id="UP000324222">
    <property type="component" value="Unassembled WGS sequence"/>
</dbReference>
<name>A0A5B7JU10_PORTR</name>
<organism evidence="2 3">
    <name type="scientific">Portunus trituberculatus</name>
    <name type="common">Swimming crab</name>
    <name type="synonym">Neptunus trituberculatus</name>
    <dbReference type="NCBI Taxonomy" id="210409"/>
    <lineage>
        <taxon>Eukaryota</taxon>
        <taxon>Metazoa</taxon>
        <taxon>Ecdysozoa</taxon>
        <taxon>Arthropoda</taxon>
        <taxon>Crustacea</taxon>
        <taxon>Multicrustacea</taxon>
        <taxon>Malacostraca</taxon>
        <taxon>Eumalacostraca</taxon>
        <taxon>Eucarida</taxon>
        <taxon>Decapoda</taxon>
        <taxon>Pleocyemata</taxon>
        <taxon>Brachyura</taxon>
        <taxon>Eubrachyura</taxon>
        <taxon>Portunoidea</taxon>
        <taxon>Portunidae</taxon>
        <taxon>Portuninae</taxon>
        <taxon>Portunus</taxon>
    </lineage>
</organism>
<feature type="region of interest" description="Disordered" evidence="1">
    <location>
        <begin position="1"/>
        <end position="55"/>
    </location>
</feature>
<evidence type="ECO:0000313" key="2">
    <source>
        <dbReference type="EMBL" id="MPC97786.1"/>
    </source>
</evidence>
<gene>
    <name evidence="2" type="ORF">E2C01_093118</name>
</gene>
<feature type="compositionally biased region" description="Gly residues" evidence="1">
    <location>
        <begin position="15"/>
        <end position="35"/>
    </location>
</feature>
<comment type="caution">
    <text evidence="2">The sequence shown here is derived from an EMBL/GenBank/DDBJ whole genome shotgun (WGS) entry which is preliminary data.</text>
</comment>
<keyword evidence="3" id="KW-1185">Reference proteome</keyword>